<evidence type="ECO:0000313" key="9">
    <source>
        <dbReference type="Proteomes" id="UP001168640"/>
    </source>
</evidence>
<keyword evidence="4 7" id="KW-0732">Signal</keyword>
<dbReference type="PANTHER" id="PTHR42953:SF3">
    <property type="entry name" value="HIGH-AFFINITY ZINC UPTAKE SYSTEM PROTEIN ZNUA"/>
    <property type="match status" value="1"/>
</dbReference>
<evidence type="ECO:0000256" key="4">
    <source>
        <dbReference type="ARBA" id="ARBA00022729"/>
    </source>
</evidence>
<feature type="region of interest" description="Disordered" evidence="6">
    <location>
        <begin position="104"/>
        <end position="145"/>
    </location>
</feature>
<evidence type="ECO:0000256" key="5">
    <source>
        <dbReference type="ARBA" id="ARBA00022906"/>
    </source>
</evidence>
<sequence length="314" mass="34711">MPKLRPAALLGLTLLAPASQSWGAEVVTSIKPLELLVRAVAGNSVEITSLVPSGASPHTYNMRPSQRRALENADAIFWVGPEMESFLTRILAGDDFKSRAVALTPGSDAPEEHTTGQDEHDHSPEPDHHDHHDEHDHGEGEDPHTWLDPMLALEMAHTIRNTLVSIEGMDAEILDNNLERFEASLVTTDKEIQAQLAPVREIGLFSYHDAFTRFAEHYDLSLEGILTLNPELSPGARHIQEVQAKLQAAPNPCVLTEPQFNRQWWTGITEGINIRFSTWDPLASDIESNAEGYQNFLLSISSAVTACLPEDTEH</sequence>
<keyword evidence="5" id="KW-0864">Zinc transport</keyword>
<keyword evidence="5" id="KW-0406">Ion transport</keyword>
<gene>
    <name evidence="8" type="ORF">QVZ43_13075</name>
</gene>
<feature type="signal peptide" evidence="7">
    <location>
        <begin position="1"/>
        <end position="23"/>
    </location>
</feature>
<keyword evidence="5" id="KW-0862">Zinc</keyword>
<proteinExistence type="inferred from homology"/>
<evidence type="ECO:0000256" key="2">
    <source>
        <dbReference type="ARBA" id="ARBA00015915"/>
    </source>
</evidence>
<name>A0ABT8W333_9GAMM</name>
<evidence type="ECO:0000313" key="8">
    <source>
        <dbReference type="EMBL" id="MDO3722652.1"/>
    </source>
</evidence>
<comment type="caution">
    <text evidence="8">The sequence shown here is derived from an EMBL/GenBank/DDBJ whole genome shotgun (WGS) entry which is preliminary data.</text>
</comment>
<dbReference type="InterPro" id="IPR006127">
    <property type="entry name" value="ZnuA-like"/>
</dbReference>
<dbReference type="Proteomes" id="UP001168640">
    <property type="component" value="Unassembled WGS sequence"/>
</dbReference>
<dbReference type="SUPFAM" id="SSF53807">
    <property type="entry name" value="Helical backbone' metal receptor"/>
    <property type="match status" value="1"/>
</dbReference>
<protein>
    <recommendedName>
        <fullName evidence="2">High-affinity zinc uptake system protein ZnuA</fullName>
    </recommendedName>
</protein>
<feature type="compositionally biased region" description="Basic and acidic residues" evidence="6">
    <location>
        <begin position="110"/>
        <end position="145"/>
    </location>
</feature>
<keyword evidence="9" id="KW-1185">Reference proteome</keyword>
<dbReference type="EMBL" id="JAUMIS010000002">
    <property type="protein sequence ID" value="MDO3722652.1"/>
    <property type="molecule type" value="Genomic_DNA"/>
</dbReference>
<evidence type="ECO:0000256" key="6">
    <source>
        <dbReference type="SAM" id="MobiDB-lite"/>
    </source>
</evidence>
<dbReference type="PANTHER" id="PTHR42953">
    <property type="entry name" value="HIGH-AFFINITY ZINC UPTAKE SYSTEM PROTEIN ZNUA-RELATED"/>
    <property type="match status" value="1"/>
</dbReference>
<evidence type="ECO:0000256" key="1">
    <source>
        <dbReference type="ARBA" id="ARBA00011028"/>
    </source>
</evidence>
<dbReference type="Gene3D" id="3.40.50.1980">
    <property type="entry name" value="Nitrogenase molybdenum iron protein domain"/>
    <property type="match status" value="2"/>
</dbReference>
<feature type="chain" id="PRO_5047257027" description="High-affinity zinc uptake system protein ZnuA" evidence="7">
    <location>
        <begin position="24"/>
        <end position="314"/>
    </location>
</feature>
<dbReference type="InterPro" id="IPR050492">
    <property type="entry name" value="Bact_metal-bind_prot9"/>
</dbReference>
<comment type="similarity">
    <text evidence="1">Belongs to the bacterial solute-binding protein 9 family.</text>
</comment>
<organism evidence="8 9">
    <name type="scientific">Marinobacter suaedae</name>
    <dbReference type="NCBI Taxonomy" id="3057675"/>
    <lineage>
        <taxon>Bacteria</taxon>
        <taxon>Pseudomonadati</taxon>
        <taxon>Pseudomonadota</taxon>
        <taxon>Gammaproteobacteria</taxon>
        <taxon>Pseudomonadales</taxon>
        <taxon>Marinobacteraceae</taxon>
        <taxon>Marinobacter</taxon>
    </lineage>
</organism>
<dbReference type="Pfam" id="PF01297">
    <property type="entry name" value="ZnuA"/>
    <property type="match status" value="1"/>
</dbReference>
<reference evidence="8" key="1">
    <citation type="submission" date="2023-07" db="EMBL/GenBank/DDBJ databases">
        <title>Marinobacter sp. chi1 genome sequencing and assembly.</title>
        <authorList>
            <person name="Park S."/>
        </authorList>
    </citation>
    <scope>NUCLEOTIDE SEQUENCE</scope>
    <source>
        <strain evidence="8">Chi1</strain>
    </source>
</reference>
<evidence type="ECO:0000256" key="3">
    <source>
        <dbReference type="ARBA" id="ARBA00022448"/>
    </source>
</evidence>
<evidence type="ECO:0000256" key="7">
    <source>
        <dbReference type="SAM" id="SignalP"/>
    </source>
</evidence>
<dbReference type="RefSeq" id="WP_302910280.1">
    <property type="nucleotide sequence ID" value="NZ_JAUMIS010000002.1"/>
</dbReference>
<keyword evidence="3" id="KW-0813">Transport</keyword>
<accession>A0ABT8W333</accession>